<dbReference type="Gene3D" id="3.40.50.620">
    <property type="entry name" value="HUPs"/>
    <property type="match status" value="1"/>
</dbReference>
<feature type="binding site" evidence="1">
    <location>
        <begin position="8"/>
        <end position="21"/>
    </location>
    <ligand>
        <name>ATP</name>
        <dbReference type="ChEBI" id="CHEBI:30616"/>
    </ligand>
</feature>
<keyword evidence="1" id="KW-0819">tRNA processing</keyword>
<dbReference type="EMBL" id="VUNH01000009">
    <property type="protein sequence ID" value="MST56157.1"/>
    <property type="molecule type" value="Genomic_DNA"/>
</dbReference>
<keyword evidence="2" id="KW-0808">Transferase</keyword>
<dbReference type="GO" id="GO:0016740">
    <property type="term" value="F:transferase activity"/>
    <property type="evidence" value="ECO:0007669"/>
    <property type="project" value="UniProtKB-KW"/>
</dbReference>
<accession>A0A6L5YEP5</accession>
<gene>
    <name evidence="1" type="primary">tmcAL</name>
    <name evidence="2" type="ORF">FYJ74_08950</name>
</gene>
<evidence type="ECO:0000256" key="1">
    <source>
        <dbReference type="HAMAP-Rule" id="MF_01539"/>
    </source>
</evidence>
<feature type="binding site" evidence="1">
    <location>
        <position position="187"/>
    </location>
    <ligand>
        <name>ATP</name>
        <dbReference type="ChEBI" id="CHEBI:30616"/>
    </ligand>
</feature>
<dbReference type="HAMAP" id="MF_01539">
    <property type="entry name" value="TmcAL"/>
    <property type="match status" value="1"/>
</dbReference>
<protein>
    <recommendedName>
        <fullName evidence="1">tRNA(Met) cytidine acetate ligase</fullName>
        <ecNumber evidence="1">6.3.4.-</ecNumber>
    </recommendedName>
</protein>
<keyword evidence="1" id="KW-0963">Cytoplasm</keyword>
<comment type="function">
    <text evidence="1">Catalyzes the formation of N(4)-acetylcytidine (ac(4)C) at the wobble position of elongator tRNA(Met), using acetate and ATP as substrates. First activates an acetate ion to form acetyladenylate (Ac-AMP) and then transfers the acetyl group to tRNA to form ac(4)C34.</text>
</comment>
<dbReference type="Proteomes" id="UP000473699">
    <property type="component" value="Unassembled WGS sequence"/>
</dbReference>
<organism evidence="2 3">
    <name type="scientific">Pyramidobacter porci</name>
    <dbReference type="NCBI Taxonomy" id="2605789"/>
    <lineage>
        <taxon>Bacteria</taxon>
        <taxon>Thermotogati</taxon>
        <taxon>Synergistota</taxon>
        <taxon>Synergistia</taxon>
        <taxon>Synergistales</taxon>
        <taxon>Dethiosulfovibrionaceae</taxon>
        <taxon>Pyramidobacter</taxon>
    </lineage>
</organism>
<evidence type="ECO:0000313" key="2">
    <source>
        <dbReference type="EMBL" id="MST56157.1"/>
    </source>
</evidence>
<comment type="subcellular location">
    <subcellularLocation>
        <location evidence="1">Cytoplasm</location>
    </subcellularLocation>
</comment>
<feature type="binding site" evidence="1">
    <location>
        <position position="103"/>
    </location>
    <ligand>
        <name>ATP</name>
        <dbReference type="ChEBI" id="CHEBI:30616"/>
    </ligand>
</feature>
<dbReference type="InterPro" id="IPR014729">
    <property type="entry name" value="Rossmann-like_a/b/a_fold"/>
</dbReference>
<proteinExistence type="inferred from homology"/>
<reference evidence="2 3" key="1">
    <citation type="submission" date="2019-08" db="EMBL/GenBank/DDBJ databases">
        <title>In-depth cultivation of the pig gut microbiome towards novel bacterial diversity and tailored functional studies.</title>
        <authorList>
            <person name="Wylensek D."/>
            <person name="Hitch T.C.A."/>
            <person name="Clavel T."/>
        </authorList>
    </citation>
    <scope>NUCLEOTIDE SEQUENCE [LARGE SCALE GENOMIC DNA]</scope>
    <source>
        <strain evidence="2 3">SM-530-WT-4B</strain>
    </source>
</reference>
<dbReference type="InterPro" id="IPR008513">
    <property type="entry name" value="tRNA(Met)_cyd_acetate_ligase"/>
</dbReference>
<comment type="similarity">
    <text evidence="1">Belongs to the TmcAL family.</text>
</comment>
<dbReference type="Pfam" id="PF05636">
    <property type="entry name" value="HIGH_NTase1"/>
    <property type="match status" value="1"/>
</dbReference>
<keyword evidence="3" id="KW-1185">Reference proteome</keyword>
<dbReference type="GO" id="GO:0016879">
    <property type="term" value="F:ligase activity, forming carbon-nitrogen bonds"/>
    <property type="evidence" value="ECO:0007669"/>
    <property type="project" value="UniProtKB-UniRule"/>
</dbReference>
<comment type="caution">
    <text evidence="1">Lacks conserved residue(s) required for the propagation of feature annotation.</text>
</comment>
<dbReference type="EC" id="6.3.4.-" evidence="1"/>
<comment type="catalytic activity">
    <reaction evidence="1">
        <text>cytidine(34) in elongator tRNA(Met) + acetate + ATP = N(4)-acetylcytidine(34) in elongator tRNA(Met) + AMP + diphosphate</text>
        <dbReference type="Rhea" id="RHEA:58144"/>
        <dbReference type="Rhea" id="RHEA-COMP:10693"/>
        <dbReference type="Rhea" id="RHEA-COMP:10694"/>
        <dbReference type="ChEBI" id="CHEBI:30089"/>
        <dbReference type="ChEBI" id="CHEBI:30616"/>
        <dbReference type="ChEBI" id="CHEBI:33019"/>
        <dbReference type="ChEBI" id="CHEBI:74900"/>
        <dbReference type="ChEBI" id="CHEBI:82748"/>
        <dbReference type="ChEBI" id="CHEBI:456215"/>
    </reaction>
</comment>
<dbReference type="AlphaFoldDB" id="A0A6L5YEP5"/>
<keyword evidence="1" id="KW-0067">ATP-binding</keyword>
<evidence type="ECO:0000313" key="3">
    <source>
        <dbReference type="Proteomes" id="UP000473699"/>
    </source>
</evidence>
<name>A0A6L5YEP5_9BACT</name>
<keyword evidence="1" id="KW-0547">Nucleotide-binding</keyword>
<sequence>MRKIIGIVAEYNPFHRGHRYQLEEIKKRNGDAAIVSVLSSNFLQRGVPALLDKWERAHAAVRCGVDLALELPLPFCCNNAGVFAGGAVALLKAAGVVEAISFGMEDETDLLGAISAILVQEPPAFKAILQNFLKKGSSYAQARAEAADRFCPGGGALLGKPNNTLAVAYAEAALRQRAGFELLPVRRAGAGYNDRSEGEIMSATGIREALLNGRMESACRAMPDESAAILRKNIAAGRCCLDWEPLWQALRLLLMRATSAELARYAEVSEGVENRFLDQFPRCESFEELAERVATRRYPRTRVRRQLMSLLLNVSEADNQLFQRHGPAYIRPLAMNNRGRELLRLMRKKSSLPVITKPAGLHGDDYAQKIMALEFRGAALWESLVPRPDWEREKKAVPLILDD</sequence>
<dbReference type="PANTHER" id="PTHR37825">
    <property type="entry name" value="TRNA(MET) CYTIDINE ACETATE LIGASE"/>
    <property type="match status" value="1"/>
</dbReference>
<dbReference type="GO" id="GO:0000049">
    <property type="term" value="F:tRNA binding"/>
    <property type="evidence" value="ECO:0007669"/>
    <property type="project" value="UniProtKB-KW"/>
</dbReference>
<keyword evidence="1" id="KW-0436">Ligase</keyword>
<dbReference type="GO" id="GO:0005524">
    <property type="term" value="F:ATP binding"/>
    <property type="evidence" value="ECO:0007669"/>
    <property type="project" value="UniProtKB-KW"/>
</dbReference>
<dbReference type="RefSeq" id="WP_154529240.1">
    <property type="nucleotide sequence ID" value="NZ_VUNH01000009.1"/>
</dbReference>
<keyword evidence="1" id="KW-0694">RNA-binding</keyword>
<dbReference type="PANTHER" id="PTHR37825:SF1">
    <property type="entry name" value="TRNA(MET) CYTIDINE ACETATE LIGASE"/>
    <property type="match status" value="1"/>
</dbReference>
<dbReference type="GO" id="GO:0005737">
    <property type="term" value="C:cytoplasm"/>
    <property type="evidence" value="ECO:0007669"/>
    <property type="project" value="UniProtKB-SubCell"/>
</dbReference>
<feature type="binding site" evidence="1">
    <location>
        <position position="162"/>
    </location>
    <ligand>
        <name>ATP</name>
        <dbReference type="ChEBI" id="CHEBI:30616"/>
    </ligand>
</feature>
<comment type="caution">
    <text evidence="2">The sequence shown here is derived from an EMBL/GenBank/DDBJ whole genome shotgun (WGS) entry which is preliminary data.</text>
</comment>
<keyword evidence="1" id="KW-0820">tRNA-binding</keyword>
<dbReference type="GO" id="GO:0006400">
    <property type="term" value="P:tRNA modification"/>
    <property type="evidence" value="ECO:0007669"/>
    <property type="project" value="UniProtKB-UniRule"/>
</dbReference>
<dbReference type="SUPFAM" id="SSF52374">
    <property type="entry name" value="Nucleotidylyl transferase"/>
    <property type="match status" value="1"/>
</dbReference>